<dbReference type="EMBL" id="JAUHGG010000003">
    <property type="protein sequence ID" value="MDS1821500.1"/>
    <property type="molecule type" value="Genomic_DNA"/>
</dbReference>
<dbReference type="AlphaFoldDB" id="A0AAW8Q1F6"/>
<accession>A0AAW8Q1F6</accession>
<evidence type="ECO:0000256" key="1">
    <source>
        <dbReference type="SAM" id="Phobius"/>
    </source>
</evidence>
<evidence type="ECO:0008006" key="4">
    <source>
        <dbReference type="Google" id="ProtNLM"/>
    </source>
</evidence>
<keyword evidence="1" id="KW-0812">Transmembrane</keyword>
<proteinExistence type="predicted"/>
<feature type="transmembrane region" description="Helical" evidence="1">
    <location>
        <begin position="6"/>
        <end position="26"/>
    </location>
</feature>
<keyword evidence="1" id="KW-0472">Membrane</keyword>
<evidence type="ECO:0000313" key="3">
    <source>
        <dbReference type="Proteomes" id="UP001253193"/>
    </source>
</evidence>
<evidence type="ECO:0000313" key="2">
    <source>
        <dbReference type="EMBL" id="MDS1821500.1"/>
    </source>
</evidence>
<gene>
    <name evidence="2" type="ORF">QX249_12580</name>
</gene>
<protein>
    <recommendedName>
        <fullName evidence="4">DUF4760 domain-containing protein</fullName>
    </recommendedName>
</protein>
<dbReference type="Proteomes" id="UP001253193">
    <property type="component" value="Unassembled WGS sequence"/>
</dbReference>
<organism evidence="2 3">
    <name type="scientific">Vibrio parahaemolyticus</name>
    <dbReference type="NCBI Taxonomy" id="670"/>
    <lineage>
        <taxon>Bacteria</taxon>
        <taxon>Pseudomonadati</taxon>
        <taxon>Pseudomonadota</taxon>
        <taxon>Gammaproteobacteria</taxon>
        <taxon>Vibrionales</taxon>
        <taxon>Vibrionaceae</taxon>
        <taxon>Vibrio</taxon>
    </lineage>
</organism>
<keyword evidence="1" id="KW-1133">Transmembrane helix</keyword>
<reference evidence="2" key="1">
    <citation type="submission" date="2023-06" db="EMBL/GenBank/DDBJ databases">
        <title>Genomic Diversity of Vibrio spp. and Metagenomic Analysis of Pathogens in Florida Gulf Coastal Waters Following Hurricane Ian.</title>
        <authorList>
            <person name="Brumfield K.D."/>
        </authorList>
    </citation>
    <scope>NUCLEOTIDE SEQUENCE</scope>
    <source>
        <strain evidence="2">WBS2B-138</strain>
    </source>
</reference>
<name>A0AAW8Q1F6_VIBPH</name>
<dbReference type="RefSeq" id="WP_311020395.1">
    <property type="nucleotide sequence ID" value="NZ_JAUHGG010000003.1"/>
</dbReference>
<comment type="caution">
    <text evidence="2">The sequence shown here is derived from an EMBL/GenBank/DDBJ whole genome shotgun (WGS) entry which is preliminary data.</text>
</comment>
<sequence>MLDFSIGSFIAAWPFTILGGGVYILCRLKDSVDHQSLQVVSDRLLHSISEYREETISSCKGAELASAFLDVIHYKPAVREYVVTSSKTEQTLYQYTCRLNLTLGKYLCPKEVPIVMNMVNELNEWQKVNFFNILIEHKFISNEEFYAGTF</sequence>